<name>A0A8S3USK4_MYTED</name>
<dbReference type="OrthoDB" id="6097801at2759"/>
<proteinExistence type="predicted"/>
<protein>
    <submittedName>
        <fullName evidence="1">Uncharacterized protein</fullName>
    </submittedName>
</protein>
<dbReference type="Proteomes" id="UP000683360">
    <property type="component" value="Unassembled WGS sequence"/>
</dbReference>
<accession>A0A8S3USK4</accession>
<evidence type="ECO:0000313" key="2">
    <source>
        <dbReference type="Proteomes" id="UP000683360"/>
    </source>
</evidence>
<reference evidence="1" key="1">
    <citation type="submission" date="2021-03" db="EMBL/GenBank/DDBJ databases">
        <authorList>
            <person name="Bekaert M."/>
        </authorList>
    </citation>
    <scope>NUCLEOTIDE SEQUENCE</scope>
</reference>
<organism evidence="1 2">
    <name type="scientific">Mytilus edulis</name>
    <name type="common">Blue mussel</name>
    <dbReference type="NCBI Taxonomy" id="6550"/>
    <lineage>
        <taxon>Eukaryota</taxon>
        <taxon>Metazoa</taxon>
        <taxon>Spiralia</taxon>
        <taxon>Lophotrochozoa</taxon>
        <taxon>Mollusca</taxon>
        <taxon>Bivalvia</taxon>
        <taxon>Autobranchia</taxon>
        <taxon>Pteriomorphia</taxon>
        <taxon>Mytilida</taxon>
        <taxon>Mytiloidea</taxon>
        <taxon>Mytilidae</taxon>
        <taxon>Mytilinae</taxon>
        <taxon>Mytilus</taxon>
    </lineage>
</organism>
<keyword evidence="2" id="KW-1185">Reference proteome</keyword>
<gene>
    <name evidence="1" type="ORF">MEDL_60829</name>
</gene>
<comment type="caution">
    <text evidence="1">The sequence shown here is derived from an EMBL/GenBank/DDBJ whole genome shotgun (WGS) entry which is preliminary data.</text>
</comment>
<dbReference type="EMBL" id="CAJPWZ010002958">
    <property type="protein sequence ID" value="CAG2249012.1"/>
    <property type="molecule type" value="Genomic_DNA"/>
</dbReference>
<sequence>MSILQQFSFEIVYKKADDMHVPDALSRCENSKAEVVESPVEDDPFFSFVEDVCGKVKLPNGHFSELIASKAVNVQAVHLTDNAYASDTLISDPYDADTDENDDNIRKKSVRKMSKQRRTMYKSDTGIVDKTLTTSVFENISISTEKLKQMQRQDITQNIDYLENDTLPESQKEATRVVLKSSDYTLIDKVLFHSRIAKAKRNKMLYLRR</sequence>
<dbReference type="AlphaFoldDB" id="A0A8S3USK4"/>
<evidence type="ECO:0000313" key="1">
    <source>
        <dbReference type="EMBL" id="CAG2249012.1"/>
    </source>
</evidence>